<keyword evidence="1" id="KW-1133">Transmembrane helix</keyword>
<evidence type="ECO:0000313" key="3">
    <source>
        <dbReference type="Proteomes" id="UP000218332"/>
    </source>
</evidence>
<proteinExistence type="predicted"/>
<feature type="transmembrane region" description="Helical" evidence="1">
    <location>
        <begin position="22"/>
        <end position="43"/>
    </location>
</feature>
<evidence type="ECO:0000256" key="1">
    <source>
        <dbReference type="SAM" id="Phobius"/>
    </source>
</evidence>
<keyword evidence="1" id="KW-0812">Transmembrane</keyword>
<comment type="caution">
    <text evidence="2">The sequence shown here is derived from an EMBL/GenBank/DDBJ whole genome shotgun (WGS) entry which is preliminary data.</text>
</comment>
<dbReference type="EMBL" id="NMPM01000008">
    <property type="protein sequence ID" value="PAV27246.1"/>
    <property type="molecule type" value="Genomic_DNA"/>
</dbReference>
<sequence length="75" mass="8080">MCGACGGIGQAEPMSERMNKRIAPVLAIVLTWSLLVIVGVAAWFNSQHFSELLAFSSVLLGSVSGYYFSKERKGV</sequence>
<name>A0A2A2I7F0_9GAMM</name>
<organism evidence="2 3">
    <name type="scientific">Tamilnaduibacter salinus</name>
    <dbReference type="NCBI Taxonomy" id="1484056"/>
    <lineage>
        <taxon>Bacteria</taxon>
        <taxon>Pseudomonadati</taxon>
        <taxon>Pseudomonadota</taxon>
        <taxon>Gammaproteobacteria</taxon>
        <taxon>Pseudomonadales</taxon>
        <taxon>Marinobacteraceae</taxon>
        <taxon>Tamilnaduibacter</taxon>
    </lineage>
</organism>
<feature type="transmembrane region" description="Helical" evidence="1">
    <location>
        <begin position="49"/>
        <end position="68"/>
    </location>
</feature>
<accession>A0A2A2I7F0</accession>
<keyword evidence="1" id="KW-0472">Membrane</keyword>
<gene>
    <name evidence="2" type="ORF">CF392_02015</name>
</gene>
<keyword evidence="3" id="KW-1185">Reference proteome</keyword>
<evidence type="ECO:0000313" key="2">
    <source>
        <dbReference type="EMBL" id="PAV27246.1"/>
    </source>
</evidence>
<dbReference type="Proteomes" id="UP000218332">
    <property type="component" value="Unassembled WGS sequence"/>
</dbReference>
<dbReference type="AlphaFoldDB" id="A0A2A2I7F0"/>
<reference evidence="2 3" key="1">
    <citation type="submission" date="2017-07" db="EMBL/GenBank/DDBJ databases">
        <title>Tamlnaduibacter salinus (Mi-7) genome sequencing.</title>
        <authorList>
            <person name="Verma A."/>
            <person name="Krishnamurthi S."/>
        </authorList>
    </citation>
    <scope>NUCLEOTIDE SEQUENCE [LARGE SCALE GENOMIC DNA]</scope>
    <source>
        <strain evidence="2 3">Mi-7</strain>
    </source>
</reference>
<protein>
    <submittedName>
        <fullName evidence="2">Uncharacterized protein</fullName>
    </submittedName>
</protein>